<evidence type="ECO:0000313" key="6">
    <source>
        <dbReference type="Proteomes" id="UP000093197"/>
    </source>
</evidence>
<dbReference type="Pfam" id="PF02371">
    <property type="entry name" value="Transposase_20"/>
    <property type="match status" value="1"/>
</dbReference>
<dbReference type="EMBL" id="LIDT01000006">
    <property type="protein sequence ID" value="OCR36043.1"/>
    <property type="molecule type" value="Genomic_DNA"/>
</dbReference>
<evidence type="ECO:0000313" key="5">
    <source>
        <dbReference type="EMBL" id="OCR36043.1"/>
    </source>
</evidence>
<comment type="caution">
    <text evidence="4">The sequence shown here is derived from an EMBL/GenBank/DDBJ whole genome shotgun (WGS) entry which is preliminary data.</text>
</comment>
<dbReference type="InterPro" id="IPR047650">
    <property type="entry name" value="Transpos_IS110"/>
</dbReference>
<dbReference type="Proteomes" id="UP000093197">
    <property type="component" value="Unassembled WGS sequence"/>
</dbReference>
<dbReference type="NCBIfam" id="NF033542">
    <property type="entry name" value="transpos_IS110"/>
    <property type="match status" value="1"/>
</dbReference>
<reference evidence="5" key="1">
    <citation type="submission" date="2015-08" db="EMBL/GenBank/DDBJ databases">
        <authorList>
            <person name="Pierce J."/>
            <person name="Bernstein H."/>
        </authorList>
    </citation>
    <scope>NUCLEOTIDE SEQUENCE</scope>
    <source>
        <strain evidence="5">20793-3</strain>
    </source>
</reference>
<dbReference type="Pfam" id="PF01548">
    <property type="entry name" value="DEDD_Tnp_IS110"/>
    <property type="match status" value="1"/>
</dbReference>
<sequence length="332" mass="38100">MEFFYFIGVDVSKKKLDFCVMFEGKVVHEEKTANHQSAIMSLLRNLEEDYGITSGQMLVCAEHTGQYTFPLACACKSVECKLWLENPAEIKYSSGVQRGKNDKVDAKRIAIYANRFQDKVQYYERPTEDIERLKQLESERTLYVTDLAKYKGQMKDQKDYMPKALYERKMKRLQALMDDLEEAIQAITDEMDEVIASCPVLSRQRELLMSIDGVGRVVATNMIIATEAFTRFVDPRKFNCYAGIAPFYYSSGSSQHSKAKVSHRADKVMKRLLHLAAVAVTHRVGGELKMYYERKVAEGKNRMSVINALRAKIVARMFAVIKKNEKYKPILS</sequence>
<keyword evidence="1" id="KW-0175">Coiled coil</keyword>
<proteinExistence type="predicted"/>
<evidence type="ECO:0000313" key="4">
    <source>
        <dbReference type="EMBL" id="KAA5175371.1"/>
    </source>
</evidence>
<protein>
    <submittedName>
        <fullName evidence="4 5">Transposase</fullName>
    </submittedName>
</protein>
<dbReference type="Proteomes" id="UP000436803">
    <property type="component" value="Unassembled WGS sequence"/>
</dbReference>
<evidence type="ECO:0000259" key="3">
    <source>
        <dbReference type="Pfam" id="PF02371"/>
    </source>
</evidence>
<evidence type="ECO:0000313" key="7">
    <source>
        <dbReference type="Proteomes" id="UP000436803"/>
    </source>
</evidence>
<dbReference type="PANTHER" id="PTHR33055:SF3">
    <property type="entry name" value="PUTATIVE TRANSPOSASE FOR IS117-RELATED"/>
    <property type="match status" value="1"/>
</dbReference>
<dbReference type="GO" id="GO:0004803">
    <property type="term" value="F:transposase activity"/>
    <property type="evidence" value="ECO:0007669"/>
    <property type="project" value="InterPro"/>
</dbReference>
<dbReference type="InterPro" id="IPR003346">
    <property type="entry name" value="Transposase_20"/>
</dbReference>
<dbReference type="GO" id="GO:0003677">
    <property type="term" value="F:DNA binding"/>
    <property type="evidence" value="ECO:0007669"/>
    <property type="project" value="InterPro"/>
</dbReference>
<feature type="domain" description="Transposase IS110-like N-terminal" evidence="2">
    <location>
        <begin position="7"/>
        <end position="155"/>
    </location>
</feature>
<gene>
    <name evidence="5" type="ORF">AC094_03580</name>
    <name evidence="4" type="ORF">F2Z29_08100</name>
</gene>
<name>A0A2M9UY71_BACFG</name>
<dbReference type="AlphaFoldDB" id="A0A2M9UY71"/>
<dbReference type="RefSeq" id="WP_032578415.1">
    <property type="nucleotide sequence ID" value="NZ_JABFHU010000001.1"/>
</dbReference>
<evidence type="ECO:0000259" key="2">
    <source>
        <dbReference type="Pfam" id="PF01548"/>
    </source>
</evidence>
<evidence type="ECO:0000256" key="1">
    <source>
        <dbReference type="SAM" id="Coils"/>
    </source>
</evidence>
<feature type="domain" description="Transposase IS116/IS110/IS902 C-terminal" evidence="3">
    <location>
        <begin position="206"/>
        <end position="293"/>
    </location>
</feature>
<dbReference type="InterPro" id="IPR002525">
    <property type="entry name" value="Transp_IS110-like_N"/>
</dbReference>
<reference evidence="4 7" key="3">
    <citation type="journal article" date="2019" name="Nat. Med.">
        <title>A library of human gut bacterial isolates paired with longitudinal multiomics data enables mechanistic microbiome research.</title>
        <authorList>
            <person name="Poyet M."/>
            <person name="Groussin M."/>
            <person name="Gibbons S.M."/>
            <person name="Avila-Pacheco J."/>
            <person name="Jiang X."/>
            <person name="Kearney S.M."/>
            <person name="Perrotta A.R."/>
            <person name="Berdy B."/>
            <person name="Zhao S."/>
            <person name="Lieberman T.D."/>
            <person name="Swanson P.K."/>
            <person name="Smith M."/>
            <person name="Roesemann S."/>
            <person name="Alexander J.E."/>
            <person name="Rich S.A."/>
            <person name="Livny J."/>
            <person name="Vlamakis H."/>
            <person name="Clish C."/>
            <person name="Bullock K."/>
            <person name="Deik A."/>
            <person name="Scott J."/>
            <person name="Pierce K.A."/>
            <person name="Xavier R.J."/>
            <person name="Alm E.J."/>
        </authorList>
    </citation>
    <scope>NUCLEOTIDE SEQUENCE [LARGE SCALE GENOMIC DNA]</scope>
    <source>
        <strain evidence="4 7">BIOML-A7</strain>
    </source>
</reference>
<dbReference type="EMBL" id="VWAW01000005">
    <property type="protein sequence ID" value="KAA5175371.1"/>
    <property type="molecule type" value="Genomic_DNA"/>
</dbReference>
<dbReference type="GO" id="GO:0006313">
    <property type="term" value="P:DNA transposition"/>
    <property type="evidence" value="ECO:0007669"/>
    <property type="project" value="InterPro"/>
</dbReference>
<reference evidence="5 6" key="2">
    <citation type="journal article" date="2016" name="PLoS ONE">
        <title>Genomic Diversity of Enterotoxigenic Strains of Bacteroides fragilis.</title>
        <authorList>
            <person name="Pierce J.V."/>
            <person name="Bernstein H.D."/>
        </authorList>
    </citation>
    <scope>NUCLEOTIDE SEQUENCE [LARGE SCALE GENOMIC DNA]</scope>
    <source>
        <strain evidence="5 6">20793-3</strain>
    </source>
</reference>
<feature type="coiled-coil region" evidence="1">
    <location>
        <begin position="163"/>
        <end position="197"/>
    </location>
</feature>
<accession>A0A2M9UY71</accession>
<organism evidence="4 7">
    <name type="scientific">Bacteroides fragilis</name>
    <dbReference type="NCBI Taxonomy" id="817"/>
    <lineage>
        <taxon>Bacteria</taxon>
        <taxon>Pseudomonadati</taxon>
        <taxon>Bacteroidota</taxon>
        <taxon>Bacteroidia</taxon>
        <taxon>Bacteroidales</taxon>
        <taxon>Bacteroidaceae</taxon>
        <taxon>Bacteroides</taxon>
    </lineage>
</organism>
<dbReference type="PANTHER" id="PTHR33055">
    <property type="entry name" value="TRANSPOSASE FOR INSERTION SEQUENCE ELEMENT IS1111A"/>
    <property type="match status" value="1"/>
</dbReference>